<evidence type="ECO:0000256" key="3">
    <source>
        <dbReference type="ARBA" id="ARBA00022552"/>
    </source>
</evidence>
<accession>A0A0L7M1F7</accession>
<dbReference type="PANTHER" id="PTHR13026:SF0">
    <property type="entry name" value="RIBOSOMAL RNA PROCESSING 1B"/>
    <property type="match status" value="1"/>
</dbReference>
<dbReference type="PANTHER" id="PTHR13026">
    <property type="entry name" value="NNP-1 PROTEIN NOVEL NUCLEAR PROTEIN 1 NOP52"/>
    <property type="match status" value="1"/>
</dbReference>
<evidence type="ECO:0000313" key="6">
    <source>
        <dbReference type="Proteomes" id="UP000054282"/>
    </source>
</evidence>
<evidence type="ECO:0000256" key="2">
    <source>
        <dbReference type="ARBA" id="ARBA00006374"/>
    </source>
</evidence>
<dbReference type="GO" id="GO:0005634">
    <property type="term" value="C:nucleus"/>
    <property type="evidence" value="ECO:0007669"/>
    <property type="project" value="UniProtKB-SubCell"/>
</dbReference>
<protein>
    <submittedName>
        <fullName evidence="5">Uncharacterized protein</fullName>
    </submittedName>
</protein>
<dbReference type="Proteomes" id="UP000054282">
    <property type="component" value="Unassembled WGS sequence"/>
</dbReference>
<reference evidence="6" key="1">
    <citation type="submission" date="2006-09" db="EMBL/GenBank/DDBJ databases">
        <title>Annotation of Plasmodium falciparum Dd2.</title>
        <authorList>
            <consortium name="The Broad Institute Genome Sequencing Platform"/>
            <person name="Volkman S.K."/>
            <person name="Neafsey D.E."/>
            <person name="Dash A.P."/>
            <person name="Chitnis C.E."/>
            <person name="Hartl D.L."/>
            <person name="Young S.K."/>
            <person name="Zeng Q."/>
            <person name="Koehrsen M."/>
            <person name="Alvarado L."/>
            <person name="Berlin A."/>
            <person name="Borenstein D."/>
            <person name="Chapman S.B."/>
            <person name="Chen Z."/>
            <person name="Engels R."/>
            <person name="Freedman E."/>
            <person name="Gellesch M."/>
            <person name="Goldberg J."/>
            <person name="Griggs A."/>
            <person name="Gujja S."/>
            <person name="Heilman E.R."/>
            <person name="Heiman D.I."/>
            <person name="Howarth C."/>
            <person name="Jen D."/>
            <person name="Larson L."/>
            <person name="Mehta T."/>
            <person name="Neiman D."/>
            <person name="Park D."/>
            <person name="Pearson M."/>
            <person name="Roberts A."/>
            <person name="Saif S."/>
            <person name="Shea T."/>
            <person name="Shenoy N."/>
            <person name="Sisk P."/>
            <person name="Stolte C."/>
            <person name="Sykes S."/>
            <person name="Walk T."/>
            <person name="White J."/>
            <person name="Yandava C."/>
            <person name="Haas B."/>
            <person name="Henn M.R."/>
            <person name="Nusbaum C."/>
            <person name="Birren B."/>
        </authorList>
    </citation>
    <scope>NUCLEOTIDE SEQUENCE [LARGE SCALE GENOMIC DNA]</scope>
</reference>
<dbReference type="KEGG" id="pfd:PFDG_02449"/>
<organism evidence="5 6">
    <name type="scientific">Plasmodium falciparum (isolate Dd2)</name>
    <dbReference type="NCBI Taxonomy" id="57267"/>
    <lineage>
        <taxon>Eukaryota</taxon>
        <taxon>Sar</taxon>
        <taxon>Alveolata</taxon>
        <taxon>Apicomplexa</taxon>
        <taxon>Aconoidasida</taxon>
        <taxon>Haemosporida</taxon>
        <taxon>Plasmodiidae</taxon>
        <taxon>Plasmodium</taxon>
        <taxon>Plasmodium (Laverania)</taxon>
    </lineage>
</organism>
<reference evidence="6" key="2">
    <citation type="submission" date="2006-09" db="EMBL/GenBank/DDBJ databases">
        <title>The genome sequence of Plasmodium falciparum Dd2.</title>
        <authorList>
            <consortium name="The Broad Institute Genome Sequencing Platform"/>
            <person name="Birren B."/>
            <person name="Lander E."/>
            <person name="Galagan J."/>
            <person name="Nusbaum C."/>
            <person name="Devon K."/>
            <person name="Henn M."/>
            <person name="Jaffe D."/>
            <person name="Butler J."/>
            <person name="Alvarez P."/>
            <person name="Gnerre S."/>
            <person name="Grabherr M."/>
            <person name="Kleber M."/>
            <person name="Mauceli E."/>
            <person name="Brockman W."/>
            <person name="MacCallum I.A."/>
            <person name="Rounsley S."/>
            <person name="Young S."/>
            <person name="LaButti K."/>
            <person name="Pushparaj V."/>
            <person name="DeCaprio D."/>
            <person name="Crawford M."/>
            <person name="Koehrsen M."/>
            <person name="Engels R."/>
            <person name="Montgomery P."/>
            <person name="Pearson M."/>
            <person name="Howarth C."/>
            <person name="Larson L."/>
            <person name="Luoma S."/>
            <person name="White J."/>
            <person name="Kodira C."/>
            <person name="Zeng Q."/>
            <person name="O'Leary S."/>
            <person name="Yandava C."/>
            <person name="Alvarado L."/>
            <person name="Wirth D."/>
            <person name="Volkman S."/>
            <person name="Hartl D."/>
        </authorList>
    </citation>
    <scope>NUCLEOTIDE SEQUENCE [LARGE SCALE GENOMIC DNA]</scope>
</reference>
<keyword evidence="3" id="KW-0698">rRNA processing</keyword>
<dbReference type="EMBL" id="DS016349">
    <property type="protein sequence ID" value="KOB86692.1"/>
    <property type="molecule type" value="Genomic_DNA"/>
</dbReference>
<sequence length="503" mass="60507">MLREQLKNLKAQKNIQVFEDDSYDKISRKKYSLFRNLYKNFILSSLHIESVKLCFENLKGLNKSFEEFEKLFCLEDGDMVDRLYNEDEKGNNEIYLKHREFLTKEENKYIFEKIKLFLKLCSLYCDRKEIKILLEFLIYKYDINVKCSQDILLCLLPILFNKINLKNILEILYIQKDCVFVFFNNCRHDDLVEYIDKAILIQNIKKNINIYKIIFNYIIDLIGCIHMIQDIEIYMTYINFFISISEDIIHSYINIPISLMEFYFNILLSIIKIGKHAFHMFNENRVMKKKMNITQNNNPMSDNIYINQINISSKFLDKFIKLFEMAIQKKSKEITNFHVLKNNILTIFEKEFIVMHDMVDNKYLFYNIHFDNYINTKQIKYISEEYEEHEIVQQSSEKNGSNMIENIQNDFHTTNGLNDCIIANKYINIQQNRTKRSGEIINSMKDNVDKNTNYIIDLIHFVKDNKYSLCDNEINNILQKEEMILNFVNLFVMLRMYTKLQII</sequence>
<dbReference type="GO" id="GO:0030688">
    <property type="term" value="C:preribosome, small subunit precursor"/>
    <property type="evidence" value="ECO:0007669"/>
    <property type="project" value="InterPro"/>
</dbReference>
<evidence type="ECO:0000256" key="4">
    <source>
        <dbReference type="ARBA" id="ARBA00023242"/>
    </source>
</evidence>
<name>A0A0L7M1F7_PLAF4</name>
<evidence type="ECO:0000256" key="1">
    <source>
        <dbReference type="ARBA" id="ARBA00004123"/>
    </source>
</evidence>
<dbReference type="AlphaFoldDB" id="A0A0L7M1F7"/>
<dbReference type="GO" id="GO:0006364">
    <property type="term" value="P:rRNA processing"/>
    <property type="evidence" value="ECO:0007669"/>
    <property type="project" value="UniProtKB-KW"/>
</dbReference>
<evidence type="ECO:0000313" key="5">
    <source>
        <dbReference type="EMBL" id="KOB86692.1"/>
    </source>
</evidence>
<keyword evidence="4" id="KW-0539">Nucleus</keyword>
<comment type="subcellular location">
    <subcellularLocation>
        <location evidence="1">Nucleus</location>
    </subcellularLocation>
</comment>
<proteinExistence type="inferred from homology"/>
<comment type="similarity">
    <text evidence="2">Belongs to the RRP1 family.</text>
</comment>
<gene>
    <name evidence="5" type="ORF">PFDG_02449</name>
</gene>
<dbReference type="InterPro" id="IPR010301">
    <property type="entry name" value="RRP1"/>
</dbReference>